<dbReference type="Gene3D" id="3.10.180.10">
    <property type="entry name" value="2,3-Dihydroxybiphenyl 1,2-Dioxygenase, domain 1"/>
    <property type="match status" value="1"/>
</dbReference>
<dbReference type="PANTHER" id="PTHR35908:SF1">
    <property type="entry name" value="CONSERVED PROTEIN"/>
    <property type="match status" value="1"/>
</dbReference>
<dbReference type="InterPro" id="IPR037523">
    <property type="entry name" value="VOC_core"/>
</dbReference>
<evidence type="ECO:0000313" key="3">
    <source>
        <dbReference type="Proteomes" id="UP000764837"/>
    </source>
</evidence>
<dbReference type="CDD" id="cd06587">
    <property type="entry name" value="VOC"/>
    <property type="match status" value="1"/>
</dbReference>
<dbReference type="RefSeq" id="WP_204944772.1">
    <property type="nucleotide sequence ID" value="NZ_JAFBBP010000001.1"/>
</dbReference>
<accession>A0ABS2M149</accession>
<name>A0ABS2M149_9ACTN</name>
<keyword evidence="3" id="KW-1185">Reference proteome</keyword>
<dbReference type="Pfam" id="PF18029">
    <property type="entry name" value="Glyoxalase_6"/>
    <property type="match status" value="1"/>
</dbReference>
<dbReference type="EMBL" id="JAFBBP010000001">
    <property type="protein sequence ID" value="MBM7494158.1"/>
    <property type="molecule type" value="Genomic_DNA"/>
</dbReference>
<proteinExistence type="predicted"/>
<reference evidence="2 3" key="1">
    <citation type="submission" date="2021-01" db="EMBL/GenBank/DDBJ databases">
        <title>Sequencing the genomes of 1000 actinobacteria strains.</title>
        <authorList>
            <person name="Klenk H.-P."/>
        </authorList>
    </citation>
    <scope>NUCLEOTIDE SEQUENCE [LARGE SCALE GENOMIC DNA]</scope>
    <source>
        <strain evidence="2 3">DSM 100204</strain>
    </source>
</reference>
<keyword evidence="2" id="KW-0456">Lyase</keyword>
<organism evidence="2 3">
    <name type="scientific">Micromonospora luteifusca</name>
    <dbReference type="NCBI Taxonomy" id="709860"/>
    <lineage>
        <taxon>Bacteria</taxon>
        <taxon>Bacillati</taxon>
        <taxon>Actinomycetota</taxon>
        <taxon>Actinomycetes</taxon>
        <taxon>Micromonosporales</taxon>
        <taxon>Micromonosporaceae</taxon>
        <taxon>Micromonospora</taxon>
    </lineage>
</organism>
<comment type="caution">
    <text evidence="2">The sequence shown here is derived from an EMBL/GenBank/DDBJ whole genome shotgun (WGS) entry which is preliminary data.</text>
</comment>
<feature type="domain" description="VOC" evidence="1">
    <location>
        <begin position="4"/>
        <end position="119"/>
    </location>
</feature>
<dbReference type="PROSITE" id="PS51819">
    <property type="entry name" value="VOC"/>
    <property type="match status" value="1"/>
</dbReference>
<evidence type="ECO:0000313" key="2">
    <source>
        <dbReference type="EMBL" id="MBM7494158.1"/>
    </source>
</evidence>
<dbReference type="InterPro" id="IPR029068">
    <property type="entry name" value="Glyas_Bleomycin-R_OHBP_Dase"/>
</dbReference>
<dbReference type="Proteomes" id="UP000764837">
    <property type="component" value="Unassembled WGS sequence"/>
</dbReference>
<dbReference type="SUPFAM" id="SSF54593">
    <property type="entry name" value="Glyoxalase/Bleomycin resistance protein/Dihydroxybiphenyl dioxygenase"/>
    <property type="match status" value="1"/>
</dbReference>
<evidence type="ECO:0000259" key="1">
    <source>
        <dbReference type="PROSITE" id="PS51819"/>
    </source>
</evidence>
<dbReference type="GO" id="GO:0016829">
    <property type="term" value="F:lyase activity"/>
    <property type="evidence" value="ECO:0007669"/>
    <property type="project" value="UniProtKB-KW"/>
</dbReference>
<protein>
    <submittedName>
        <fullName evidence="2">Enzyme related to lactoylglutathione lyase</fullName>
    </submittedName>
</protein>
<gene>
    <name evidence="2" type="ORF">JOD64_005380</name>
</gene>
<sequence length="121" mass="13064">MIATYTGTTLDCADHTALAGFYGQVLGWDIVHSDEGSTYLASSTGARLGFQKVENFVAPAWPDGKVPQQSHLDLEVTDLDEAEKKLVELGATKAEHQPGGDYWRVFLDPAGHPFCIALPMG</sequence>
<dbReference type="InterPro" id="IPR041581">
    <property type="entry name" value="Glyoxalase_6"/>
</dbReference>
<dbReference type="PANTHER" id="PTHR35908">
    <property type="entry name" value="HYPOTHETICAL FUSION PROTEIN"/>
    <property type="match status" value="1"/>
</dbReference>